<dbReference type="EMBL" id="JAGDYL010000020">
    <property type="protein sequence ID" value="MBO1805939.1"/>
    <property type="molecule type" value="Genomic_DNA"/>
</dbReference>
<evidence type="ECO:0000313" key="2">
    <source>
        <dbReference type="EMBL" id="MBO1805939.1"/>
    </source>
</evidence>
<keyword evidence="1" id="KW-0812">Transmembrane</keyword>
<protein>
    <submittedName>
        <fullName evidence="2">Uncharacterized protein</fullName>
    </submittedName>
</protein>
<evidence type="ECO:0000256" key="1">
    <source>
        <dbReference type="SAM" id="Phobius"/>
    </source>
</evidence>
<keyword evidence="3" id="KW-1185">Reference proteome</keyword>
<organism evidence="2 3">
    <name type="scientific">Leucobacter ruminantium</name>
    <dbReference type="NCBI Taxonomy" id="1289170"/>
    <lineage>
        <taxon>Bacteria</taxon>
        <taxon>Bacillati</taxon>
        <taxon>Actinomycetota</taxon>
        <taxon>Actinomycetes</taxon>
        <taxon>Micrococcales</taxon>
        <taxon>Microbacteriaceae</taxon>
        <taxon>Leucobacter</taxon>
    </lineage>
</organism>
<dbReference type="Pfam" id="PF19516">
    <property type="entry name" value="DUF6049"/>
    <property type="match status" value="1"/>
</dbReference>
<sequence>MPSPLRSRRSGRAWISAALTLGLFGGLLAGTGATGAAAETETEGDASAPSLTIAPTEPVLDETEDGYGFAAQVDNPGETAFAGGRLRLEIAPQPLDGEEALDEPFPERGVLVSEAEVGETATASAQTVSVTVRRDELPLAEAKPGVYRVRATLTPERSDRRQTITPLSAETTVVWKGVGEARTRLTTIVPIVLPTELRAMPSRKQLDEAAPRFDALLDAATAARATLAIDPRIIAAIRGYGDEAPLQARRFLERLESSQLPSFLLQFADADPAAQAALGYPKLLQPVNLDYITAQGSFPSENIDGVETEPVPPSLEELLAWPQQDESVAWPADGQVDRATLDLLQSNGISETVLDSSNVTHSGGPRAALGGGQRALVSDAALGDAVRTALSDESETVRQAGFAEATARLALAAPSGTPGRVLALDRGAVADSDNTAAIVERLISYDWVVATPAADQQEGTASLRAAAPLEERREQLRSAAGREADVVEVGAVLEHPEQLAGYQRARLLDLFATHYAEPDSGFEAAARQFSKRDEELRLGVRALSTGSTQLVGASTQVPVQLHNSLPFDALVDVRADPSSAALSVSKRGFPRVVVPAEGNSRVLVPVRSRVSSGESGLNIKVTDTSGSHVAYVGTLTLTIRSGFETIALSVLGAAAALLLVFGTLRSIRGRRTAASANTGTPPDADPAAAE</sequence>
<dbReference type="Proteomes" id="UP000664398">
    <property type="component" value="Unassembled WGS sequence"/>
</dbReference>
<dbReference type="InterPro" id="IPR046112">
    <property type="entry name" value="DUF6049"/>
</dbReference>
<proteinExistence type="predicted"/>
<reference evidence="2" key="1">
    <citation type="submission" date="2021-03" db="EMBL/GenBank/DDBJ databases">
        <title>Leucobacter chromiisoli sp. nov., isolated from chromium-containing soil of chemical plant.</title>
        <authorList>
            <person name="Xu Z."/>
        </authorList>
    </citation>
    <scope>NUCLEOTIDE SEQUENCE</scope>
    <source>
        <strain evidence="2">A2</strain>
    </source>
</reference>
<dbReference type="RefSeq" id="WP_208046410.1">
    <property type="nucleotide sequence ID" value="NZ_JAGDYL010000020.1"/>
</dbReference>
<keyword evidence="1" id="KW-1133">Transmembrane helix</keyword>
<name>A0A939LWA0_9MICO</name>
<comment type="caution">
    <text evidence="2">The sequence shown here is derived from an EMBL/GenBank/DDBJ whole genome shotgun (WGS) entry which is preliminary data.</text>
</comment>
<gene>
    <name evidence="2" type="ORF">J4H91_11530</name>
</gene>
<dbReference type="AlphaFoldDB" id="A0A939LWA0"/>
<evidence type="ECO:0000313" key="3">
    <source>
        <dbReference type="Proteomes" id="UP000664398"/>
    </source>
</evidence>
<accession>A0A939LWA0</accession>
<feature type="transmembrane region" description="Helical" evidence="1">
    <location>
        <begin position="646"/>
        <end position="664"/>
    </location>
</feature>
<keyword evidence="1" id="KW-0472">Membrane</keyword>